<dbReference type="GO" id="GO:0005548">
    <property type="term" value="F:phospholipid transporter activity"/>
    <property type="evidence" value="ECO:0007669"/>
    <property type="project" value="TreeGrafter"/>
</dbReference>
<feature type="transmembrane region" description="Helical" evidence="7">
    <location>
        <begin position="59"/>
        <end position="80"/>
    </location>
</feature>
<dbReference type="Pfam" id="PF02405">
    <property type="entry name" value="MlaE"/>
    <property type="match status" value="1"/>
</dbReference>
<keyword evidence="4 7" id="KW-0812">Transmembrane</keyword>
<comment type="similarity">
    <text evidence="2 7">Belongs to the MlaE permease family.</text>
</comment>
<keyword evidence="6 7" id="KW-0472">Membrane</keyword>
<evidence type="ECO:0000256" key="1">
    <source>
        <dbReference type="ARBA" id="ARBA00004141"/>
    </source>
</evidence>
<feature type="transmembrane region" description="Helical" evidence="7">
    <location>
        <begin position="200"/>
        <end position="219"/>
    </location>
</feature>
<dbReference type="AlphaFoldDB" id="A0A0R2RJ29"/>
<accession>A0A0R2RJ29</accession>
<comment type="caution">
    <text evidence="7">Lacks conserved residue(s) required for the propagation of feature annotation.</text>
</comment>
<proteinExistence type="inferred from homology"/>
<feature type="transmembrane region" description="Helical" evidence="7">
    <location>
        <begin position="150"/>
        <end position="180"/>
    </location>
</feature>
<feature type="transmembrane region" description="Helical" evidence="7">
    <location>
        <begin position="240"/>
        <end position="263"/>
    </location>
</feature>
<reference evidence="8 9" key="1">
    <citation type="submission" date="2015-10" db="EMBL/GenBank/DDBJ databases">
        <title>Metagenome-Assembled Genomes uncover a global brackish microbiome.</title>
        <authorList>
            <person name="Hugerth L.W."/>
            <person name="Larsson J."/>
            <person name="Alneberg J."/>
            <person name="Lindh M.V."/>
            <person name="Legrand C."/>
            <person name="Pinhassi J."/>
            <person name="Andersson A.F."/>
        </authorList>
    </citation>
    <scope>NUCLEOTIDE SEQUENCE [LARGE SCALE GENOMIC DNA]</scope>
    <source>
        <strain evidence="8">BACL18 MAG-120507-bin52</strain>
    </source>
</reference>
<evidence type="ECO:0000256" key="6">
    <source>
        <dbReference type="ARBA" id="ARBA00023136"/>
    </source>
</evidence>
<dbReference type="PANTHER" id="PTHR30188">
    <property type="entry name" value="ABC TRANSPORTER PERMEASE PROTEIN-RELATED"/>
    <property type="match status" value="1"/>
</dbReference>
<evidence type="ECO:0000313" key="8">
    <source>
        <dbReference type="EMBL" id="KRO62713.1"/>
    </source>
</evidence>
<evidence type="ECO:0000256" key="7">
    <source>
        <dbReference type="RuleBase" id="RU362044"/>
    </source>
</evidence>
<evidence type="ECO:0000256" key="4">
    <source>
        <dbReference type="ARBA" id="ARBA00022692"/>
    </source>
</evidence>
<evidence type="ECO:0000313" key="9">
    <source>
        <dbReference type="Proteomes" id="UP000051269"/>
    </source>
</evidence>
<protein>
    <submittedName>
        <fullName evidence="8">ABC transporter permease</fullName>
    </submittedName>
</protein>
<organism evidence="8 9">
    <name type="scientific">Verrucomicrobia subdivision 6 bacterium BACL9 MAG-120507-bin52</name>
    <dbReference type="NCBI Taxonomy" id="1655590"/>
    <lineage>
        <taxon>Bacteria</taxon>
        <taxon>Pseudomonadati</taxon>
        <taxon>Verrucomicrobiota</taxon>
        <taxon>Verrucomicrobiia</taxon>
        <taxon>Verrucomicrobiales</taxon>
        <taxon>Verrucomicrobia subdivision 6</taxon>
    </lineage>
</organism>
<evidence type="ECO:0000256" key="5">
    <source>
        <dbReference type="ARBA" id="ARBA00022989"/>
    </source>
</evidence>
<evidence type="ECO:0000256" key="3">
    <source>
        <dbReference type="ARBA" id="ARBA00022448"/>
    </source>
</evidence>
<name>A0A0R2RJ29_9BACT</name>
<sequence>MGRVLHLAGKVGAVFTDSCRTAGAVFLLLGDTLRSMVQYRLRWDQIFEQMYFIGIRSQVVVLTTGAFTGAVFAAQVWFQFKRFGMESAIGPTVSIAMCRELGPVLCCLLLAGRVGAAMAAELSSMKITEQVDALRALGVYPTEYLIVPRFLALVISAPILTGLALVTGIGCGYFVAVKIFGVDGAYYWDNTIKFTDSKDVFIALIKSFIFAIIISAIACHKGMNCPPGTAGVGKTTTEAVVNASLCLLIVNFFLTVLLNALLYSN</sequence>
<comment type="subcellular location">
    <subcellularLocation>
        <location evidence="1">Membrane</location>
        <topology evidence="1">Multi-pass membrane protein</topology>
    </subcellularLocation>
</comment>
<dbReference type="PANTHER" id="PTHR30188:SF4">
    <property type="entry name" value="PROTEIN TRIGALACTOSYLDIACYLGLYCEROL 1, CHLOROPLASTIC"/>
    <property type="match status" value="1"/>
</dbReference>
<keyword evidence="3" id="KW-0813">Transport</keyword>
<keyword evidence="5 7" id="KW-1133">Transmembrane helix</keyword>
<comment type="caution">
    <text evidence="8">The sequence shown here is derived from an EMBL/GenBank/DDBJ whole genome shotgun (WGS) entry which is preliminary data.</text>
</comment>
<dbReference type="InterPro" id="IPR030802">
    <property type="entry name" value="Permease_MalE"/>
</dbReference>
<dbReference type="EMBL" id="LIBO01000041">
    <property type="protein sequence ID" value="KRO62713.1"/>
    <property type="molecule type" value="Genomic_DNA"/>
</dbReference>
<dbReference type="Proteomes" id="UP000051269">
    <property type="component" value="Unassembled WGS sequence"/>
</dbReference>
<gene>
    <name evidence="8" type="ORF">ABR82_03635</name>
</gene>
<dbReference type="GO" id="GO:0043190">
    <property type="term" value="C:ATP-binding cassette (ABC) transporter complex"/>
    <property type="evidence" value="ECO:0007669"/>
    <property type="project" value="InterPro"/>
</dbReference>
<dbReference type="NCBIfam" id="TIGR00056">
    <property type="entry name" value="MlaE family lipid ABC transporter permease subunit"/>
    <property type="match status" value="1"/>
</dbReference>
<dbReference type="InterPro" id="IPR003453">
    <property type="entry name" value="ABC_MlaE_roteobac"/>
</dbReference>
<evidence type="ECO:0000256" key="2">
    <source>
        <dbReference type="ARBA" id="ARBA00007556"/>
    </source>
</evidence>